<evidence type="ECO:0000313" key="2">
    <source>
        <dbReference type="EMBL" id="OYQ17299.1"/>
    </source>
</evidence>
<comment type="caution">
    <text evidence="2">The sequence shown here is derived from an EMBL/GenBank/DDBJ whole genome shotgun (WGS) entry which is preliminary data.</text>
</comment>
<reference evidence="2 3" key="1">
    <citation type="submission" date="2017-07" db="EMBL/GenBank/DDBJ databases">
        <title>Elstera cyanobacteriorum sp. nov., a novel bacterium isolated from cyanobacterial aggregates in a eutrophic lake.</title>
        <authorList>
            <person name="Cai H."/>
        </authorList>
    </citation>
    <scope>NUCLEOTIDE SEQUENCE [LARGE SCALE GENOMIC DNA]</scope>
    <source>
        <strain evidence="2 3">TH019</strain>
    </source>
</reference>
<dbReference type="Proteomes" id="UP000216361">
    <property type="component" value="Unassembled WGS sequence"/>
</dbReference>
<keyword evidence="1" id="KW-0812">Transmembrane</keyword>
<protein>
    <submittedName>
        <fullName evidence="2">Uncharacterized protein</fullName>
    </submittedName>
</protein>
<dbReference type="EMBL" id="NOXS01000034">
    <property type="protein sequence ID" value="OYQ17299.1"/>
    <property type="molecule type" value="Genomic_DNA"/>
</dbReference>
<organism evidence="2 3">
    <name type="scientific">Elstera cyanobacteriorum</name>
    <dbReference type="NCBI Taxonomy" id="2022747"/>
    <lineage>
        <taxon>Bacteria</taxon>
        <taxon>Pseudomonadati</taxon>
        <taxon>Pseudomonadota</taxon>
        <taxon>Alphaproteobacteria</taxon>
        <taxon>Rhodospirillales</taxon>
        <taxon>Rhodospirillaceae</taxon>
        <taxon>Elstera</taxon>
    </lineage>
</organism>
<keyword evidence="1" id="KW-1133">Transmembrane helix</keyword>
<proteinExistence type="predicted"/>
<dbReference type="AlphaFoldDB" id="A0A255XK00"/>
<evidence type="ECO:0000313" key="3">
    <source>
        <dbReference type="Proteomes" id="UP000216361"/>
    </source>
</evidence>
<gene>
    <name evidence="2" type="ORF">CHR90_15120</name>
</gene>
<accession>A0A255XK00</accession>
<name>A0A255XK00_9PROT</name>
<feature type="transmembrane region" description="Helical" evidence="1">
    <location>
        <begin position="139"/>
        <end position="160"/>
    </location>
</feature>
<sequence>MRFYHGQVTAGAFVYLRHFGKMGYSVAMETNMTEFSTSSGANTLNDQTDYTIEARIGGEWVAQQEARSLETALIQVRRLVPSLGAENLRIVSDAENGKRRLYSVQYNATPQASRLPPIALRRQLDGIKGAPIGSAATRLGMLVALGAACGLVGVIVFQLLHMIDGLIVGH</sequence>
<evidence type="ECO:0000256" key="1">
    <source>
        <dbReference type="SAM" id="Phobius"/>
    </source>
</evidence>
<keyword evidence="1" id="KW-0472">Membrane</keyword>
<keyword evidence="3" id="KW-1185">Reference proteome</keyword>